<feature type="region of interest" description="Disordered" evidence="1">
    <location>
        <begin position="87"/>
        <end position="138"/>
    </location>
</feature>
<feature type="region of interest" description="Disordered" evidence="1">
    <location>
        <begin position="1"/>
        <end position="33"/>
    </location>
</feature>
<evidence type="ECO:0000256" key="1">
    <source>
        <dbReference type="SAM" id="MobiDB-lite"/>
    </source>
</evidence>
<organism evidence="2 3">
    <name type="scientific">Cyclospora cayetanensis</name>
    <dbReference type="NCBI Taxonomy" id="88456"/>
    <lineage>
        <taxon>Eukaryota</taxon>
        <taxon>Sar</taxon>
        <taxon>Alveolata</taxon>
        <taxon>Apicomplexa</taxon>
        <taxon>Conoidasida</taxon>
        <taxon>Coccidia</taxon>
        <taxon>Eucoccidiorida</taxon>
        <taxon>Eimeriorina</taxon>
        <taxon>Eimeriidae</taxon>
        <taxon>Cyclospora</taxon>
    </lineage>
</organism>
<sequence>MTQAASGASSGDCRPFLPRAAGPHQGPPREPPSFCLFPSRCGGAIASSPKELENRRGGPCGGIHACPCIRAYRAFCCCPWGPHDPSQAPPQTGEEALQGPPPRVSSHSTREDRPWGAGGPPGPPGAPRPRPGAAPCHPATAGAVASWAAAGPSPWNASGGACAAAAAAACTATDTAVASLGAVEAAASVPRIFLLLLATGMAGRRGAQGTGAACLA</sequence>
<accession>A0A6P6RRN6</accession>
<evidence type="ECO:0000313" key="2">
    <source>
        <dbReference type="Proteomes" id="UP000515125"/>
    </source>
</evidence>
<protein>
    <submittedName>
        <fullName evidence="3">Formin-like protein 18</fullName>
    </submittedName>
</protein>
<feature type="compositionally biased region" description="Pro residues" evidence="1">
    <location>
        <begin position="120"/>
        <end position="132"/>
    </location>
</feature>
<name>A0A6P6RRN6_9EIME</name>
<gene>
    <name evidence="3" type="primary">LOC113146660</name>
</gene>
<dbReference type="RefSeq" id="XP_026190478.1">
    <property type="nucleotide sequence ID" value="XM_026334693.1"/>
</dbReference>
<dbReference type="AlphaFoldDB" id="A0A6P6RRN6"/>
<keyword evidence="2" id="KW-1185">Reference proteome</keyword>
<proteinExistence type="predicted"/>
<reference evidence="3" key="1">
    <citation type="submission" date="2025-08" db="UniProtKB">
        <authorList>
            <consortium name="RefSeq"/>
        </authorList>
    </citation>
    <scope>IDENTIFICATION</scope>
</reference>
<dbReference type="Proteomes" id="UP000515125">
    <property type="component" value="Unplaced"/>
</dbReference>
<evidence type="ECO:0000313" key="3">
    <source>
        <dbReference type="RefSeq" id="XP_026190478.1"/>
    </source>
</evidence>
<dbReference type="GeneID" id="113146660"/>